<name>A0A6M3IS78_9ZZZZ</name>
<proteinExistence type="predicted"/>
<dbReference type="AlphaFoldDB" id="A0A6M3IS78"/>
<sequence length="149" mass="16972">MINEDDLRKDIDRLKETANWQGILQIVGAHTAILNAIKFYESYLSASKEFPKEKHGLHEDEANNAYDAGFNEARELCLLACVKGRMSEEEIRNIIIDTVNKEGKRNNGDNYKGHDYSIVCSCGNCHLAHIVAHALWVALNKEEVWTKNR</sequence>
<organism evidence="1">
    <name type="scientific">viral metagenome</name>
    <dbReference type="NCBI Taxonomy" id="1070528"/>
    <lineage>
        <taxon>unclassified sequences</taxon>
        <taxon>metagenomes</taxon>
        <taxon>organismal metagenomes</taxon>
    </lineage>
</organism>
<reference evidence="1" key="1">
    <citation type="submission" date="2020-03" db="EMBL/GenBank/DDBJ databases">
        <title>The deep terrestrial virosphere.</title>
        <authorList>
            <person name="Holmfeldt K."/>
            <person name="Nilsson E."/>
            <person name="Simone D."/>
            <person name="Lopez-Fernandez M."/>
            <person name="Wu X."/>
            <person name="de Brujin I."/>
            <person name="Lundin D."/>
            <person name="Andersson A."/>
            <person name="Bertilsson S."/>
            <person name="Dopson M."/>
        </authorList>
    </citation>
    <scope>NUCLEOTIDE SEQUENCE</scope>
    <source>
        <strain evidence="1">MM415B01211</strain>
    </source>
</reference>
<evidence type="ECO:0000313" key="1">
    <source>
        <dbReference type="EMBL" id="QJA59995.1"/>
    </source>
</evidence>
<gene>
    <name evidence="1" type="ORF">MM415B01211_0027</name>
</gene>
<accession>A0A6M3IS78</accession>
<dbReference type="EMBL" id="MT141391">
    <property type="protein sequence ID" value="QJA59995.1"/>
    <property type="molecule type" value="Genomic_DNA"/>
</dbReference>
<protein>
    <submittedName>
        <fullName evidence="1">Uncharacterized protein</fullName>
    </submittedName>
</protein>